<protein>
    <recommendedName>
        <fullName evidence="3">Serine hydroxymethyltransferase-like domain-containing protein</fullName>
    </recommendedName>
</protein>
<accession>A0A8D5JRM0</accession>
<proteinExistence type="predicted"/>
<evidence type="ECO:0000256" key="2">
    <source>
        <dbReference type="ARBA" id="ARBA00022898"/>
    </source>
</evidence>
<evidence type="ECO:0000313" key="5">
    <source>
        <dbReference type="Proteomes" id="UP000826725"/>
    </source>
</evidence>
<feature type="domain" description="Serine hydroxymethyltransferase-like" evidence="3">
    <location>
        <begin position="2"/>
        <end position="84"/>
    </location>
</feature>
<gene>
    <name evidence="4" type="ORF">DGMP_18840</name>
</gene>
<dbReference type="InterPro" id="IPR049943">
    <property type="entry name" value="Ser_HO-MeTrfase-like"/>
</dbReference>
<name>A0A8D5JRM0_9BACT</name>
<evidence type="ECO:0000259" key="3">
    <source>
        <dbReference type="Pfam" id="PF00464"/>
    </source>
</evidence>
<dbReference type="Proteomes" id="UP000826725">
    <property type="component" value="Chromosome"/>
</dbReference>
<comment type="cofactor">
    <cofactor evidence="1">
        <name>pyridoxal 5'-phosphate</name>
        <dbReference type="ChEBI" id="CHEBI:597326"/>
    </cofactor>
</comment>
<evidence type="ECO:0000256" key="1">
    <source>
        <dbReference type="ARBA" id="ARBA00001933"/>
    </source>
</evidence>
<dbReference type="PANTHER" id="PTHR11680:SF35">
    <property type="entry name" value="SERINE HYDROXYMETHYLTRANSFERASE 1"/>
    <property type="match status" value="1"/>
</dbReference>
<dbReference type="GO" id="GO:0004372">
    <property type="term" value="F:glycine hydroxymethyltransferase activity"/>
    <property type="evidence" value="ECO:0007669"/>
    <property type="project" value="TreeGrafter"/>
</dbReference>
<dbReference type="Pfam" id="PF00464">
    <property type="entry name" value="SHMT"/>
    <property type="match status" value="1"/>
</dbReference>
<evidence type="ECO:0000313" key="4">
    <source>
        <dbReference type="EMBL" id="BCL61191.1"/>
    </source>
</evidence>
<dbReference type="GO" id="GO:0046653">
    <property type="term" value="P:tetrahydrofolate metabolic process"/>
    <property type="evidence" value="ECO:0007669"/>
    <property type="project" value="TreeGrafter"/>
</dbReference>
<keyword evidence="2" id="KW-0663">Pyridoxal phosphate</keyword>
<dbReference type="GO" id="GO:0005829">
    <property type="term" value="C:cytosol"/>
    <property type="evidence" value="ECO:0007669"/>
    <property type="project" value="TreeGrafter"/>
</dbReference>
<dbReference type="KEGG" id="dbk:DGMP_18840"/>
<dbReference type="InterPro" id="IPR039429">
    <property type="entry name" value="SHMT-like_dom"/>
</dbReference>
<dbReference type="GO" id="GO:0019264">
    <property type="term" value="P:glycine biosynthetic process from serine"/>
    <property type="evidence" value="ECO:0007669"/>
    <property type="project" value="TreeGrafter"/>
</dbReference>
<dbReference type="AlphaFoldDB" id="A0A8D5JRM0"/>
<sequence length="90" mass="9913">MSLSGKYFNARSYGLDPDTGLINYDTLREKALAVKPRILIAGHSAYPRTLDFKKFREIADETGALLMVDMAHFSGLVAGGAHPSLSRMRI</sequence>
<keyword evidence="5" id="KW-1185">Reference proteome</keyword>
<dbReference type="GO" id="GO:0030170">
    <property type="term" value="F:pyridoxal phosphate binding"/>
    <property type="evidence" value="ECO:0007669"/>
    <property type="project" value="TreeGrafter"/>
</dbReference>
<dbReference type="PANTHER" id="PTHR11680">
    <property type="entry name" value="SERINE HYDROXYMETHYLTRANSFERASE"/>
    <property type="match status" value="1"/>
</dbReference>
<dbReference type="EMBL" id="AP024086">
    <property type="protein sequence ID" value="BCL61191.1"/>
    <property type="molecule type" value="Genomic_DNA"/>
</dbReference>
<organism evidence="4 5">
    <name type="scientific">Desulfomarina profundi</name>
    <dbReference type="NCBI Taxonomy" id="2772557"/>
    <lineage>
        <taxon>Bacteria</taxon>
        <taxon>Pseudomonadati</taxon>
        <taxon>Thermodesulfobacteriota</taxon>
        <taxon>Desulfobulbia</taxon>
        <taxon>Desulfobulbales</taxon>
        <taxon>Desulfobulbaceae</taxon>
        <taxon>Desulfomarina</taxon>
    </lineage>
</organism>
<reference evidence="4" key="1">
    <citation type="submission" date="2020-09" db="EMBL/GenBank/DDBJ databases">
        <title>Desulfogranum mesoprofundum gen. nov., sp. nov., a novel mesophilic, sulfate-reducing chemolithoautotroph isolated from a deep-sea hydrothermal vent chimney in the Suiyo Seamount.</title>
        <authorList>
            <person name="Hashimoto Y."/>
            <person name="Nakagawa S."/>
        </authorList>
    </citation>
    <scope>NUCLEOTIDE SEQUENCE</scope>
    <source>
        <strain evidence="4">KT2</strain>
    </source>
</reference>